<dbReference type="InterPro" id="IPR013216">
    <property type="entry name" value="Methyltransf_11"/>
</dbReference>
<protein>
    <recommendedName>
        <fullName evidence="1">Methyltransferase type 11 domain-containing protein</fullName>
    </recommendedName>
</protein>
<dbReference type="AlphaFoldDB" id="A0AAV0GZ98"/>
<keyword evidence="3" id="KW-1185">Reference proteome</keyword>
<reference evidence="2" key="1">
    <citation type="submission" date="2022-08" db="EMBL/GenBank/DDBJ databases">
        <authorList>
            <person name="Gutierrez-Valencia J."/>
        </authorList>
    </citation>
    <scope>NUCLEOTIDE SEQUENCE</scope>
</reference>
<evidence type="ECO:0000259" key="1">
    <source>
        <dbReference type="Pfam" id="PF08241"/>
    </source>
</evidence>
<evidence type="ECO:0000313" key="2">
    <source>
        <dbReference type="EMBL" id="CAI0378390.1"/>
    </source>
</evidence>
<sequence length="269" mass="29781">MAGLFDKQSDLYLDARPTYPPEWYSDLASHSLRHSLAWDVGTGNGQAAIGVAEHYDQVIGTDASEPQLRRAIPHPKIRYLHTPPSLPDDDLVSLVGGEENSVDLVTVAQAVHWFDLPRFYAVVGRLLRKPGGVIAVWCYNDIVVCPEFDGVFKKFHDTTLPFWHPSIRHVFDGYRNLPFPFDPVGSGSGSVSGGEGRPVELEIPKELSFEGMVRMVQSWSAVITARDKGVELLPENVVKEMEVAWGGAGLVRPIVYKAFMLIGKIKLSN</sequence>
<comment type="caution">
    <text evidence="2">The sequence shown here is derived from an EMBL/GenBank/DDBJ whole genome shotgun (WGS) entry which is preliminary data.</text>
</comment>
<evidence type="ECO:0000313" key="3">
    <source>
        <dbReference type="Proteomes" id="UP001154282"/>
    </source>
</evidence>
<dbReference type="Pfam" id="PF08241">
    <property type="entry name" value="Methyltransf_11"/>
    <property type="match status" value="1"/>
</dbReference>
<proteinExistence type="predicted"/>
<dbReference type="GO" id="GO:0008757">
    <property type="term" value="F:S-adenosylmethionine-dependent methyltransferase activity"/>
    <property type="evidence" value="ECO:0007669"/>
    <property type="project" value="InterPro"/>
</dbReference>
<dbReference type="SUPFAM" id="SSF53335">
    <property type="entry name" value="S-adenosyl-L-methionine-dependent methyltransferases"/>
    <property type="match status" value="1"/>
</dbReference>
<dbReference type="EMBL" id="CAMGYJ010000002">
    <property type="protein sequence ID" value="CAI0378390.1"/>
    <property type="molecule type" value="Genomic_DNA"/>
</dbReference>
<accession>A0AAV0GZ98</accession>
<name>A0AAV0GZ98_9ROSI</name>
<feature type="domain" description="Methyltransferase type 11" evidence="1">
    <location>
        <begin position="39"/>
        <end position="135"/>
    </location>
</feature>
<dbReference type="Gene3D" id="3.40.50.150">
    <property type="entry name" value="Vaccinia Virus protein VP39"/>
    <property type="match status" value="1"/>
</dbReference>
<gene>
    <name evidence="2" type="ORF">LITE_LOCUS1830</name>
</gene>
<dbReference type="PANTHER" id="PTHR44575:SF2">
    <property type="entry name" value="OS01G0589200 PROTEIN"/>
    <property type="match status" value="1"/>
</dbReference>
<dbReference type="InterPro" id="IPR029063">
    <property type="entry name" value="SAM-dependent_MTases_sf"/>
</dbReference>
<organism evidence="2 3">
    <name type="scientific">Linum tenue</name>
    <dbReference type="NCBI Taxonomy" id="586396"/>
    <lineage>
        <taxon>Eukaryota</taxon>
        <taxon>Viridiplantae</taxon>
        <taxon>Streptophyta</taxon>
        <taxon>Embryophyta</taxon>
        <taxon>Tracheophyta</taxon>
        <taxon>Spermatophyta</taxon>
        <taxon>Magnoliopsida</taxon>
        <taxon>eudicotyledons</taxon>
        <taxon>Gunneridae</taxon>
        <taxon>Pentapetalae</taxon>
        <taxon>rosids</taxon>
        <taxon>fabids</taxon>
        <taxon>Malpighiales</taxon>
        <taxon>Linaceae</taxon>
        <taxon>Linum</taxon>
    </lineage>
</organism>
<dbReference type="PANTHER" id="PTHR44575">
    <property type="entry name" value="OS01G0589200 PROTEIN"/>
    <property type="match status" value="1"/>
</dbReference>
<dbReference type="CDD" id="cd02440">
    <property type="entry name" value="AdoMet_MTases"/>
    <property type="match status" value="1"/>
</dbReference>
<dbReference type="Proteomes" id="UP001154282">
    <property type="component" value="Unassembled WGS sequence"/>
</dbReference>